<evidence type="ECO:0000256" key="2">
    <source>
        <dbReference type="ARBA" id="ARBA00022604"/>
    </source>
</evidence>
<dbReference type="PROSITE" id="PS50225">
    <property type="entry name" value="SOCS"/>
    <property type="match status" value="1"/>
</dbReference>
<dbReference type="EMBL" id="LR790608">
    <property type="protein sequence ID" value="CAB3266470.1"/>
    <property type="molecule type" value="mRNA"/>
</dbReference>
<dbReference type="InterPro" id="IPR000980">
    <property type="entry name" value="SH2"/>
</dbReference>
<dbReference type="SMART" id="SM00253">
    <property type="entry name" value="SOCS"/>
    <property type="match status" value="1"/>
</dbReference>
<dbReference type="GO" id="GO:0016567">
    <property type="term" value="P:protein ubiquitination"/>
    <property type="evidence" value="ECO:0007669"/>
    <property type="project" value="UniProtKB-UniPathway"/>
</dbReference>
<feature type="domain" description="SH2" evidence="8">
    <location>
        <begin position="342"/>
        <end position="461"/>
    </location>
</feature>
<dbReference type="UniPathway" id="UPA00143"/>
<dbReference type="PROSITE" id="PS50001">
    <property type="entry name" value="SH2"/>
    <property type="match status" value="1"/>
</dbReference>
<dbReference type="GO" id="GO:0009968">
    <property type="term" value="P:negative regulation of signal transduction"/>
    <property type="evidence" value="ECO:0007669"/>
    <property type="project" value="UniProtKB-KW"/>
</dbReference>
<evidence type="ECO:0000256" key="3">
    <source>
        <dbReference type="ARBA" id="ARBA00022700"/>
    </source>
</evidence>
<sequence>MLVMQGKMALNGIKEDAPRPPLRKQFLPKKSDTKHSGLNGDTTSAYPSYRDAQVGLKNLTVKADFVPTLNGAFVDEFGENVYGEIGKDNLFQNNSDPVVNGVENNDHISAESAKHEPEQAAGSGLAKVETYQLRPKRRRHVYHEIVLPFEKSKVDDVQPSAPVHKLPPPALPFKPHYLRSKFSGDFAPPLPPRVANKDALMQRKQLTEEYFENIRKSVDIDLLDDFIEDDFQQGPCPADALQQRSHLLNDAGAGPSRPNNNMNSDEPETQYWTIENDPNDSERRRSIPLLEIQTSRFSPEIPASNSLFENNEPAKERTFPGLHTGTRVQFIQSLKCLKQCGWYWGNMTWEDAETMLSYKPNAEGVFLVRDSQDPLHLLTLTVRSAENTIHHVRIEHADGKFQLYEPSGSVSQGAANCVRHPNIVTFIKLVMKHSQSGTFIYFVKTRNMGEPPVQIRLMHPISRFSCVKSLKYYTRFVIKDIVPAESIDLLPIPAKLKDYLQESQYFDPKEDFACAQVS</sequence>
<dbReference type="InterPro" id="IPR036860">
    <property type="entry name" value="SH2_dom_sf"/>
</dbReference>
<keyword evidence="5 6" id="KW-0727">SH2 domain</keyword>
<dbReference type="Pfam" id="PF07525">
    <property type="entry name" value="SOCS_box"/>
    <property type="match status" value="1"/>
</dbReference>
<evidence type="ECO:0000256" key="5">
    <source>
        <dbReference type="ARBA" id="ARBA00022999"/>
    </source>
</evidence>
<proteinExistence type="evidence at transcript level"/>
<dbReference type="SMART" id="SM00969">
    <property type="entry name" value="SOCS_box"/>
    <property type="match status" value="1"/>
</dbReference>
<accession>A0A6F9DTY1</accession>
<feature type="domain" description="SOCS box" evidence="9">
    <location>
        <begin position="456"/>
        <end position="506"/>
    </location>
</feature>
<dbReference type="SUPFAM" id="SSF158235">
    <property type="entry name" value="SOCS box-like"/>
    <property type="match status" value="1"/>
</dbReference>
<evidence type="ECO:0000259" key="9">
    <source>
        <dbReference type="PROSITE" id="PS50225"/>
    </source>
</evidence>
<comment type="pathway">
    <text evidence="1">Protein modification; protein ubiquitination.</text>
</comment>
<dbReference type="GO" id="GO:0035556">
    <property type="term" value="P:intracellular signal transduction"/>
    <property type="evidence" value="ECO:0007669"/>
    <property type="project" value="InterPro"/>
</dbReference>
<evidence type="ECO:0000256" key="1">
    <source>
        <dbReference type="ARBA" id="ARBA00004906"/>
    </source>
</evidence>
<feature type="region of interest" description="Disordered" evidence="7">
    <location>
        <begin position="13"/>
        <end position="45"/>
    </location>
</feature>
<dbReference type="Gene3D" id="3.30.505.10">
    <property type="entry name" value="SH2 domain"/>
    <property type="match status" value="1"/>
</dbReference>
<evidence type="ECO:0000256" key="7">
    <source>
        <dbReference type="SAM" id="MobiDB-lite"/>
    </source>
</evidence>
<keyword evidence="4" id="KW-0833">Ubl conjugation pathway</keyword>
<protein>
    <submittedName>
        <fullName evidence="10">SOCS7 suppressor of cytokine signaling</fullName>
    </submittedName>
</protein>
<evidence type="ECO:0000256" key="6">
    <source>
        <dbReference type="PROSITE-ProRule" id="PRU00191"/>
    </source>
</evidence>
<dbReference type="AlphaFoldDB" id="A0A6F9DTY1"/>
<dbReference type="SUPFAM" id="SSF55550">
    <property type="entry name" value="SH2 domain"/>
    <property type="match status" value="1"/>
</dbReference>
<evidence type="ECO:0000259" key="8">
    <source>
        <dbReference type="PROSITE" id="PS50001"/>
    </source>
</evidence>
<keyword evidence="3" id="KW-0734">Signal transduction inhibitor</keyword>
<dbReference type="GO" id="GO:0046854">
    <property type="term" value="P:phosphatidylinositol phosphate biosynthetic process"/>
    <property type="evidence" value="ECO:0007669"/>
    <property type="project" value="TreeGrafter"/>
</dbReference>
<dbReference type="GO" id="GO:0046935">
    <property type="term" value="F:1-phosphatidylinositol-3-kinase regulator activity"/>
    <property type="evidence" value="ECO:0007669"/>
    <property type="project" value="TreeGrafter"/>
</dbReference>
<evidence type="ECO:0000313" key="10">
    <source>
        <dbReference type="EMBL" id="CAB3266470.1"/>
    </source>
</evidence>
<organism evidence="10">
    <name type="scientific">Phallusia mammillata</name>
    <dbReference type="NCBI Taxonomy" id="59560"/>
    <lineage>
        <taxon>Eukaryota</taxon>
        <taxon>Metazoa</taxon>
        <taxon>Chordata</taxon>
        <taxon>Tunicata</taxon>
        <taxon>Ascidiacea</taxon>
        <taxon>Phlebobranchia</taxon>
        <taxon>Ascidiidae</taxon>
        <taxon>Phallusia</taxon>
    </lineage>
</organism>
<keyword evidence="2" id="KW-0341">Growth regulation</keyword>
<dbReference type="InterPro" id="IPR036036">
    <property type="entry name" value="SOCS_box-like_dom_sf"/>
</dbReference>
<gene>
    <name evidence="10" type="primary">Socs7</name>
</gene>
<dbReference type="SMART" id="SM00252">
    <property type="entry name" value="SH2"/>
    <property type="match status" value="1"/>
</dbReference>
<name>A0A6F9DTY1_9ASCI</name>
<dbReference type="GO" id="GO:0005942">
    <property type="term" value="C:phosphatidylinositol 3-kinase complex"/>
    <property type="evidence" value="ECO:0007669"/>
    <property type="project" value="TreeGrafter"/>
</dbReference>
<dbReference type="PANTHER" id="PTHR10155:SF5">
    <property type="entry name" value="SUPPRESSOR OF CYTOKINE SIGNALING 7"/>
    <property type="match status" value="1"/>
</dbReference>
<evidence type="ECO:0000256" key="4">
    <source>
        <dbReference type="ARBA" id="ARBA00022786"/>
    </source>
</evidence>
<reference evidence="10" key="1">
    <citation type="submission" date="2020-04" db="EMBL/GenBank/DDBJ databases">
        <authorList>
            <person name="Neveu A P."/>
        </authorList>
    </citation>
    <scope>NUCLEOTIDE SEQUENCE</scope>
    <source>
        <tissue evidence="10">Whole embryo</tissue>
    </source>
</reference>
<dbReference type="Pfam" id="PF00017">
    <property type="entry name" value="SH2"/>
    <property type="match status" value="1"/>
</dbReference>
<dbReference type="InterPro" id="IPR001496">
    <property type="entry name" value="SOCS_box"/>
</dbReference>
<dbReference type="PANTHER" id="PTHR10155">
    <property type="entry name" value="PHOSPHATIDYLINOSITOL 3-KINASE REGULATORY SUBUNIT"/>
    <property type="match status" value="1"/>
</dbReference>